<protein>
    <submittedName>
        <fullName evidence="1">Uncharacterized protein</fullName>
    </submittedName>
</protein>
<reference evidence="1" key="2">
    <citation type="journal article" date="2015" name="Data Brief">
        <title>Shoot transcriptome of the giant reed, Arundo donax.</title>
        <authorList>
            <person name="Barrero R.A."/>
            <person name="Guerrero F.D."/>
            <person name="Moolhuijzen P."/>
            <person name="Goolsby J.A."/>
            <person name="Tidwell J."/>
            <person name="Bellgard S.E."/>
            <person name="Bellgard M.I."/>
        </authorList>
    </citation>
    <scope>NUCLEOTIDE SEQUENCE</scope>
    <source>
        <tissue evidence="1">Shoot tissue taken approximately 20 cm above the soil surface</tissue>
    </source>
</reference>
<evidence type="ECO:0000313" key="1">
    <source>
        <dbReference type="EMBL" id="JAD47698.1"/>
    </source>
</evidence>
<organism evidence="1">
    <name type="scientific">Arundo donax</name>
    <name type="common">Giant reed</name>
    <name type="synonym">Donax arundinaceus</name>
    <dbReference type="NCBI Taxonomy" id="35708"/>
    <lineage>
        <taxon>Eukaryota</taxon>
        <taxon>Viridiplantae</taxon>
        <taxon>Streptophyta</taxon>
        <taxon>Embryophyta</taxon>
        <taxon>Tracheophyta</taxon>
        <taxon>Spermatophyta</taxon>
        <taxon>Magnoliopsida</taxon>
        <taxon>Liliopsida</taxon>
        <taxon>Poales</taxon>
        <taxon>Poaceae</taxon>
        <taxon>PACMAD clade</taxon>
        <taxon>Arundinoideae</taxon>
        <taxon>Arundineae</taxon>
        <taxon>Arundo</taxon>
    </lineage>
</organism>
<reference evidence="1" key="1">
    <citation type="submission" date="2014-09" db="EMBL/GenBank/DDBJ databases">
        <authorList>
            <person name="Magalhaes I.L.F."/>
            <person name="Oliveira U."/>
            <person name="Santos F.R."/>
            <person name="Vidigal T.H.D.A."/>
            <person name="Brescovit A.D."/>
            <person name="Santos A.J."/>
        </authorList>
    </citation>
    <scope>NUCLEOTIDE SEQUENCE</scope>
    <source>
        <tissue evidence="1">Shoot tissue taken approximately 20 cm above the soil surface</tissue>
    </source>
</reference>
<sequence>MVPIKVILNSRAGS</sequence>
<proteinExistence type="predicted"/>
<accession>A0A0A9ACR4</accession>
<name>A0A0A9ACR4_ARUDO</name>
<dbReference type="EMBL" id="GBRH01250197">
    <property type="protein sequence ID" value="JAD47698.1"/>
    <property type="molecule type" value="Transcribed_RNA"/>
</dbReference>